<name>A0AA39RZT0_ACESA</name>
<reference evidence="2" key="1">
    <citation type="journal article" date="2022" name="Plant J.">
        <title>Strategies of tolerance reflected in two North American maple genomes.</title>
        <authorList>
            <person name="McEvoy S.L."/>
            <person name="Sezen U.U."/>
            <person name="Trouern-Trend A."/>
            <person name="McMahon S.M."/>
            <person name="Schaberg P.G."/>
            <person name="Yang J."/>
            <person name="Wegrzyn J.L."/>
            <person name="Swenson N.G."/>
        </authorList>
    </citation>
    <scope>NUCLEOTIDE SEQUENCE</scope>
    <source>
        <strain evidence="2">NS2018</strain>
    </source>
</reference>
<evidence type="ECO:0000313" key="3">
    <source>
        <dbReference type="Proteomes" id="UP001168877"/>
    </source>
</evidence>
<dbReference type="PANTHER" id="PTHR33623">
    <property type="entry name" value="OS04G0572500 PROTEIN"/>
    <property type="match status" value="1"/>
</dbReference>
<accession>A0AA39RZT0</accession>
<evidence type="ECO:0008006" key="4">
    <source>
        <dbReference type="Google" id="ProtNLM"/>
    </source>
</evidence>
<keyword evidence="3" id="KW-1185">Reference proteome</keyword>
<dbReference type="EMBL" id="JAUESC010000384">
    <property type="protein sequence ID" value="KAK0581963.1"/>
    <property type="molecule type" value="Genomic_DNA"/>
</dbReference>
<feature type="compositionally biased region" description="Basic and acidic residues" evidence="1">
    <location>
        <begin position="128"/>
        <end position="144"/>
    </location>
</feature>
<gene>
    <name evidence="2" type="ORF">LWI29_019970</name>
</gene>
<protein>
    <recommendedName>
        <fullName evidence="4">DUF4378 domain-containing protein</fullName>
    </recommendedName>
</protein>
<feature type="compositionally biased region" description="Low complexity" evidence="1">
    <location>
        <begin position="145"/>
        <end position="165"/>
    </location>
</feature>
<comment type="caution">
    <text evidence="2">The sequence shown here is derived from an EMBL/GenBank/DDBJ whole genome shotgun (WGS) entry which is preliminary data.</text>
</comment>
<organism evidence="2 3">
    <name type="scientific">Acer saccharum</name>
    <name type="common">Sugar maple</name>
    <dbReference type="NCBI Taxonomy" id="4024"/>
    <lineage>
        <taxon>Eukaryota</taxon>
        <taxon>Viridiplantae</taxon>
        <taxon>Streptophyta</taxon>
        <taxon>Embryophyta</taxon>
        <taxon>Tracheophyta</taxon>
        <taxon>Spermatophyta</taxon>
        <taxon>Magnoliopsida</taxon>
        <taxon>eudicotyledons</taxon>
        <taxon>Gunneridae</taxon>
        <taxon>Pentapetalae</taxon>
        <taxon>rosids</taxon>
        <taxon>malvids</taxon>
        <taxon>Sapindales</taxon>
        <taxon>Sapindaceae</taxon>
        <taxon>Hippocastanoideae</taxon>
        <taxon>Acereae</taxon>
        <taxon>Acer</taxon>
    </lineage>
</organism>
<dbReference type="PANTHER" id="PTHR33623:SF17">
    <property type="entry name" value="DUF4378 DOMAIN-CONTAINING PROTEIN"/>
    <property type="match status" value="1"/>
</dbReference>
<dbReference type="AlphaFoldDB" id="A0AA39RZT0"/>
<dbReference type="Proteomes" id="UP001168877">
    <property type="component" value="Unassembled WGS sequence"/>
</dbReference>
<feature type="region of interest" description="Disordered" evidence="1">
    <location>
        <begin position="128"/>
        <end position="165"/>
    </location>
</feature>
<sequence length="426" mass="48605">MSSLSSKQRKYYAMEQGRPKMLKDFLTDDSISCSSTGLKSFPRRLDHHHSSRSKAASATMISAFQAFINSVKSIHFTNAVKSPSNILPRSLSHMLSKRSDSEVKTMITTVKIKDIIRWKSFRDLLDEDKSQPSTDHDHDHDHHTTTSTGSTNTTSCSRSSSNASSWCDSDFTSEYYLPSWSENDVELGKNYLPACVGRDSMETTTESPALSKVGPKDDLVCEEKEQCSPVSVLDVDDQFEEDSLSSFDQTLANVERTKQKFMQNIRCFEKLDKIDPINLDDHEWMSMEDNDGSDYDEEINEVEEKAKLLLNHVKETTSLMKNNCNYNLEQMLFDFFIEELSTKRNQTGNIDEIDNQIMKQARAWINGGDQQSGTMGLEACVREMDRKDEGWRSKFEDGEEEEIIGLQMENVLLNHLLDELLVDLLL</sequence>
<reference evidence="2" key="2">
    <citation type="submission" date="2023-06" db="EMBL/GenBank/DDBJ databases">
        <authorList>
            <person name="Swenson N.G."/>
            <person name="Wegrzyn J.L."/>
            <person name="Mcevoy S.L."/>
        </authorList>
    </citation>
    <scope>NUCLEOTIDE SEQUENCE</scope>
    <source>
        <strain evidence="2">NS2018</strain>
        <tissue evidence="2">Leaf</tissue>
    </source>
</reference>
<evidence type="ECO:0000256" key="1">
    <source>
        <dbReference type="SAM" id="MobiDB-lite"/>
    </source>
</evidence>
<proteinExistence type="predicted"/>
<evidence type="ECO:0000313" key="2">
    <source>
        <dbReference type="EMBL" id="KAK0581963.1"/>
    </source>
</evidence>